<evidence type="ECO:0000256" key="1">
    <source>
        <dbReference type="SAM" id="Coils"/>
    </source>
</evidence>
<keyword evidence="1" id="KW-0175">Coiled coil</keyword>
<evidence type="ECO:0008006" key="4">
    <source>
        <dbReference type="Google" id="ProtNLM"/>
    </source>
</evidence>
<comment type="caution">
    <text evidence="2">The sequence shown here is derived from an EMBL/GenBank/DDBJ whole genome shotgun (WGS) entry which is preliminary data.</text>
</comment>
<feature type="coiled-coil region" evidence="1">
    <location>
        <begin position="29"/>
        <end position="63"/>
    </location>
</feature>
<dbReference type="EMBL" id="CAMPGE010015802">
    <property type="protein sequence ID" value="CAI2374404.1"/>
    <property type="molecule type" value="Genomic_DNA"/>
</dbReference>
<dbReference type="AlphaFoldDB" id="A0AAD2CY78"/>
<keyword evidence="3" id="KW-1185">Reference proteome</keyword>
<accession>A0AAD2CY78</accession>
<protein>
    <recommendedName>
        <fullName evidence="4">BZIP domain-containing protein</fullName>
    </recommendedName>
</protein>
<reference evidence="2" key="1">
    <citation type="submission" date="2023-07" db="EMBL/GenBank/DDBJ databases">
        <authorList>
            <consortium name="AG Swart"/>
            <person name="Singh M."/>
            <person name="Singh A."/>
            <person name="Seah K."/>
            <person name="Emmerich C."/>
        </authorList>
    </citation>
    <scope>NUCLEOTIDE SEQUENCE</scope>
    <source>
        <strain evidence="2">DP1</strain>
    </source>
</reference>
<organism evidence="2 3">
    <name type="scientific">Euplotes crassus</name>
    <dbReference type="NCBI Taxonomy" id="5936"/>
    <lineage>
        <taxon>Eukaryota</taxon>
        <taxon>Sar</taxon>
        <taxon>Alveolata</taxon>
        <taxon>Ciliophora</taxon>
        <taxon>Intramacronucleata</taxon>
        <taxon>Spirotrichea</taxon>
        <taxon>Hypotrichia</taxon>
        <taxon>Euplotida</taxon>
        <taxon>Euplotidae</taxon>
        <taxon>Moneuplotes</taxon>
    </lineage>
</organism>
<dbReference type="Proteomes" id="UP001295684">
    <property type="component" value="Unassembled WGS sequence"/>
</dbReference>
<name>A0AAD2CY78_EUPCR</name>
<dbReference type="CDD" id="cd14686">
    <property type="entry name" value="bZIP"/>
    <property type="match status" value="1"/>
</dbReference>
<proteinExistence type="predicted"/>
<evidence type="ECO:0000313" key="3">
    <source>
        <dbReference type="Proteomes" id="UP001295684"/>
    </source>
</evidence>
<gene>
    <name evidence="2" type="ORF">ECRASSUSDP1_LOCUS15756</name>
</gene>
<evidence type="ECO:0000313" key="2">
    <source>
        <dbReference type="EMBL" id="CAI2374404.1"/>
    </source>
</evidence>
<sequence>MKRVKIDEEKEEEIAMKHLSSKERSKLYRTRKKAFIKKLERENSELKEQVRKLSKENQDLQDQLLNNCHATDEESSKRSAFIEIHPPEINKYLRLKREEEYRFKTLAQKLKKFPNDVSYSMMEQTRDDVGPFGRIRVEYLKEQFNNIIENCLPFGIKSMMYTFHKIPIYQWLKFQAGSKKKYAEYNIGEDYELIKKCRISKKGLEFFRDNNREINTTLFNLKKWIRKLVYVRNKLFHTLKIMQDFKKDKEGIRSLYPVPKDDQVTIMLNNQYLKEKGLLNPFDLYKIGRKSKDADYTSDIELTD</sequence>